<evidence type="ECO:0000313" key="2">
    <source>
        <dbReference type="EMBL" id="OPH53109.1"/>
    </source>
</evidence>
<feature type="transmembrane region" description="Helical" evidence="1">
    <location>
        <begin position="385"/>
        <end position="407"/>
    </location>
</feature>
<keyword evidence="1" id="KW-1133">Transmembrane helix</keyword>
<proteinExistence type="predicted"/>
<organism evidence="2 3">
    <name type="scientific">Paenibacillus ferrarius</name>
    <dbReference type="NCBI Taxonomy" id="1469647"/>
    <lineage>
        <taxon>Bacteria</taxon>
        <taxon>Bacillati</taxon>
        <taxon>Bacillota</taxon>
        <taxon>Bacilli</taxon>
        <taxon>Bacillales</taxon>
        <taxon>Paenibacillaceae</taxon>
        <taxon>Paenibacillus</taxon>
    </lineage>
</organism>
<feature type="transmembrane region" description="Helical" evidence="1">
    <location>
        <begin position="219"/>
        <end position="236"/>
    </location>
</feature>
<evidence type="ECO:0000256" key="1">
    <source>
        <dbReference type="SAM" id="Phobius"/>
    </source>
</evidence>
<keyword evidence="1" id="KW-0812">Transmembrane</keyword>
<evidence type="ECO:0000313" key="3">
    <source>
        <dbReference type="Proteomes" id="UP000190626"/>
    </source>
</evidence>
<dbReference type="OrthoDB" id="2496121at2"/>
<comment type="caution">
    <text evidence="2">The sequence shown here is derived from an EMBL/GenBank/DDBJ whole genome shotgun (WGS) entry which is preliminary data.</text>
</comment>
<dbReference type="STRING" id="1469647.BC351_32025"/>
<feature type="transmembrane region" description="Helical" evidence="1">
    <location>
        <begin position="476"/>
        <end position="495"/>
    </location>
</feature>
<feature type="transmembrane region" description="Helical" evidence="1">
    <location>
        <begin position="179"/>
        <end position="199"/>
    </location>
</feature>
<dbReference type="Proteomes" id="UP000190626">
    <property type="component" value="Unassembled WGS sequence"/>
</dbReference>
<sequence length="518" mass="60099">MSFNAIISDIRTKKRFRYELLFLLIVSLIFLYYVYNLFSGNINNIAQEKYIITNPQRIKCGLLISIIVLSLYRFFKFNVIYPILFVAGSIYIIIFPYFTVVDETYHFAYIDYLANHYRIPFVQEFIPNRVFAVAQKFYPNPSPTDPATLGLFGRQYEAFQPPLYYIIGAIVYKFSLGNAYLAVYLIKFLGLFFLLSSVFIIKKMYELCINNNILKRNDFVIFSVAILFSINPGYMLRMLTISNVNLLPVLGALHLYFILKYSLEKTLNYKYQIVIMAILTAAVALTQFTAIYLIPITAVFILWKKDIKQCLYYCVTVVSIMAPWFIMNYYYYGVSTAGNIVMDMQRSVVNPNNDSYGLWYVALNLPRMFVYFWNPQEGAYPEQPLFLLIEYLTMFTVIAIISVLYKYSKSICNRNPKSLFFVFCSAAVIGNVAIIIFITMSQSWDILIGRYIYMSTSELAILCFVYIGMLRKESKIIISITLLIIALLLYTNFLGKITSDKIIHRDKHTISLDSKNLG</sequence>
<feature type="transmembrane region" description="Helical" evidence="1">
    <location>
        <begin position="451"/>
        <end position="470"/>
    </location>
</feature>
<reference evidence="3" key="1">
    <citation type="submission" date="2016-07" db="EMBL/GenBank/DDBJ databases">
        <authorList>
            <person name="Florea S."/>
            <person name="Webb J.S."/>
            <person name="Jaromczyk J."/>
            <person name="Schardl C.L."/>
        </authorList>
    </citation>
    <scope>NUCLEOTIDE SEQUENCE [LARGE SCALE GENOMIC DNA]</scope>
    <source>
        <strain evidence="3">CY1</strain>
    </source>
</reference>
<protein>
    <recommendedName>
        <fullName evidence="4">Glycosyltransferase RgtA/B/C/D-like domain-containing protein</fullName>
    </recommendedName>
</protein>
<gene>
    <name evidence="2" type="ORF">BC351_32025</name>
</gene>
<feature type="transmembrane region" description="Helical" evidence="1">
    <location>
        <begin position="243"/>
        <end position="259"/>
    </location>
</feature>
<feature type="transmembrane region" description="Helical" evidence="1">
    <location>
        <begin position="20"/>
        <end position="38"/>
    </location>
</feature>
<name>A0A1V4HEE3_9BACL</name>
<feature type="transmembrane region" description="Helical" evidence="1">
    <location>
        <begin position="419"/>
        <end position="439"/>
    </location>
</feature>
<evidence type="ECO:0008006" key="4">
    <source>
        <dbReference type="Google" id="ProtNLM"/>
    </source>
</evidence>
<feature type="transmembrane region" description="Helical" evidence="1">
    <location>
        <begin position="81"/>
        <end position="100"/>
    </location>
</feature>
<dbReference type="AlphaFoldDB" id="A0A1V4HEE3"/>
<feature type="transmembrane region" description="Helical" evidence="1">
    <location>
        <begin position="310"/>
        <end position="332"/>
    </location>
</feature>
<dbReference type="EMBL" id="MBTG01000024">
    <property type="protein sequence ID" value="OPH53109.1"/>
    <property type="molecule type" value="Genomic_DNA"/>
</dbReference>
<keyword evidence="1" id="KW-0472">Membrane</keyword>
<accession>A0A1V4HEE3</accession>
<dbReference type="RefSeq" id="WP_079415974.1">
    <property type="nucleotide sequence ID" value="NZ_MBTG01000024.1"/>
</dbReference>
<feature type="transmembrane region" description="Helical" evidence="1">
    <location>
        <begin position="271"/>
        <end position="303"/>
    </location>
</feature>
<keyword evidence="3" id="KW-1185">Reference proteome</keyword>